<dbReference type="VEuPathDB" id="FungiDB:PSHT_08300"/>
<dbReference type="GO" id="GO:0016491">
    <property type="term" value="F:oxidoreductase activity"/>
    <property type="evidence" value="ECO:0007669"/>
    <property type="project" value="UniProtKB-KW"/>
</dbReference>
<sequence>PRRFGRNFIESKPPNSEEMMIIRGTITLYLMAYLNEYLVRADTASLRRKFSALGIDAVFPQDPNYEKLSTAFNKRFTYLPAAIVFPNNTKAVANAVQVGVAEKLSISPRAGGHSYTANGLGGKNGALVVDLQRINQISVDSSGEAVIGPGIRLGELALGLYKQGGRALPHGTCPYVASGGHIAGGGYGFSSRQWGLTLDRVIGHEVVLGNGSIVTASKTVHPDLFWALRGAGAFYGIMTSIRVRTEAAPREVTNFLYGWDMIEGEFFEALIKIQSFCMSDLPARLGLEFNLGVAEDGKLSLDCNGAWYGAQSAFATVLRPFLSQMPPPIRKKLSTTGWIASLQVQADGQALSTSGKFREVYVGVDLTKEHDTFYAKSLTTPQSTPMSNSSLLAFSKYLANQGLKTDTNWFIQFEYCGGKNSAVNAVPVDETAFAQRSSLFIIQFYASSSNYAPPYPSEGFTLLDNMVDSIVNNNPSDWDYGAYANYIDDRLSSSKWKYLYYKNHFERLRQIKRAYDPQSVFASPQPITYNRHAGDYDLSSSGLPEWLFHTASLRQKFSSLGIDAIFPGDSNYEKFSTPFNRRFSYKPAAIAFPNDTNAVANAVKLGVQEQLRLSARSGGHSYAAYGLGGADGALVIDLQRIRQISVDSSGEAVIGPGIRLGDLAIGLNRQGGRALPHGTCPYVASGGHIAGGGYGFSSRQWGLTLDRIISHEVVLGDGSIVTASKTVNPDLFWALRGAGASYGIITSIRFRTEAAPSEATNFIYQWNLNEEDFAQTLMKLQSFCMSDVPAQLGITVNLRKSWQAGKLSFDFAGAWYGKESEFAAVPAPTSNSVKTTDWITSLQGLLWDNQTLSTEGVDLTQEHDTFYAKSLTTPESAPMSNASFMAFTKVLANQGFQSNTNWFVQFELYGGKHSAVTAVDADETAFAQRSILFTIQFYARSSNSSPPYPAEGFTLLDDMVNSIVDNNPSEWNYGAYANYVDERLSPSQWKSQYYKNHYGRLSQVKQSYDPQNVFSYPQSITETPLHDSNKKPLNNNPSRPNDSNELKHNMIGMLVHICFLIPYWF</sequence>
<organism evidence="8 9">
    <name type="scientific">Puccinia striiformis</name>
    <dbReference type="NCBI Taxonomy" id="27350"/>
    <lineage>
        <taxon>Eukaryota</taxon>
        <taxon>Fungi</taxon>
        <taxon>Dikarya</taxon>
        <taxon>Basidiomycota</taxon>
        <taxon>Pucciniomycotina</taxon>
        <taxon>Pucciniomycetes</taxon>
        <taxon>Pucciniales</taxon>
        <taxon>Pucciniaceae</taxon>
        <taxon>Puccinia</taxon>
    </lineage>
</organism>
<accession>A0A2S4VQM3</accession>
<evidence type="ECO:0000313" key="9">
    <source>
        <dbReference type="Proteomes" id="UP000238274"/>
    </source>
</evidence>
<feature type="domain" description="FAD-binding PCMH-type" evidence="7">
    <location>
        <begin position="583"/>
        <end position="755"/>
    </location>
</feature>
<evidence type="ECO:0000256" key="5">
    <source>
        <dbReference type="ARBA" id="ARBA00023002"/>
    </source>
</evidence>
<protein>
    <recommendedName>
        <fullName evidence="7">FAD-binding PCMH-type domain-containing protein</fullName>
    </recommendedName>
</protein>
<evidence type="ECO:0000256" key="6">
    <source>
        <dbReference type="SAM" id="MobiDB-lite"/>
    </source>
</evidence>
<dbReference type="PANTHER" id="PTHR42973">
    <property type="entry name" value="BINDING OXIDOREDUCTASE, PUTATIVE (AFU_ORTHOLOGUE AFUA_1G17690)-RELATED"/>
    <property type="match status" value="1"/>
</dbReference>
<feature type="region of interest" description="Disordered" evidence="6">
    <location>
        <begin position="1021"/>
        <end position="1044"/>
    </location>
</feature>
<dbReference type="InterPro" id="IPR050416">
    <property type="entry name" value="FAD-linked_Oxidoreductase"/>
</dbReference>
<dbReference type="AlphaFoldDB" id="A0A2S4VQM3"/>
<comment type="caution">
    <text evidence="8">The sequence shown here is derived from an EMBL/GenBank/DDBJ whole genome shotgun (WGS) entry which is preliminary data.</text>
</comment>
<reference evidence="8 9" key="1">
    <citation type="submission" date="2017-12" db="EMBL/GenBank/DDBJ databases">
        <title>Gene loss provides genomic basis for host adaptation in cereal stripe rust fungi.</title>
        <authorList>
            <person name="Xia C."/>
        </authorList>
    </citation>
    <scope>NUCLEOTIDE SEQUENCE [LARGE SCALE GENOMIC DNA]</scope>
    <source>
        <strain evidence="8 9">93TX-2</strain>
    </source>
</reference>
<dbReference type="PROSITE" id="PS51387">
    <property type="entry name" value="FAD_PCMH"/>
    <property type="match status" value="2"/>
</dbReference>
<evidence type="ECO:0000259" key="7">
    <source>
        <dbReference type="PROSITE" id="PS51387"/>
    </source>
</evidence>
<dbReference type="Pfam" id="PF01565">
    <property type="entry name" value="FAD_binding_4"/>
    <property type="match status" value="2"/>
</dbReference>
<keyword evidence="9" id="KW-1185">Reference proteome</keyword>
<evidence type="ECO:0000256" key="2">
    <source>
        <dbReference type="ARBA" id="ARBA00005466"/>
    </source>
</evidence>
<evidence type="ECO:0000256" key="3">
    <source>
        <dbReference type="ARBA" id="ARBA00022630"/>
    </source>
</evidence>
<comment type="similarity">
    <text evidence="2">Belongs to the oxygen-dependent FAD-linked oxidoreductase family.</text>
</comment>
<evidence type="ECO:0000256" key="1">
    <source>
        <dbReference type="ARBA" id="ARBA00001974"/>
    </source>
</evidence>
<dbReference type="Gene3D" id="3.30.465.10">
    <property type="match status" value="2"/>
</dbReference>
<proteinExistence type="inferred from homology"/>
<feature type="non-terminal residue" evidence="8">
    <location>
        <position position="1"/>
    </location>
</feature>
<dbReference type="Gene3D" id="3.40.462.20">
    <property type="match status" value="2"/>
</dbReference>
<dbReference type="Pfam" id="PF08031">
    <property type="entry name" value="BBE"/>
    <property type="match status" value="2"/>
</dbReference>
<dbReference type="InterPro" id="IPR036318">
    <property type="entry name" value="FAD-bd_PCMH-like_sf"/>
</dbReference>
<comment type="cofactor">
    <cofactor evidence="1">
        <name>FAD</name>
        <dbReference type="ChEBI" id="CHEBI:57692"/>
    </cofactor>
</comment>
<reference evidence="9" key="2">
    <citation type="journal article" date="2018" name="BMC Genomics">
        <title>Genomic insights into host adaptation between the wheat stripe rust pathogen (Puccinia striiformis f. sp. tritici) and the barley stripe rust pathogen (Puccinia striiformis f. sp. hordei).</title>
        <authorList>
            <person name="Xia C."/>
            <person name="Wang M."/>
            <person name="Yin C."/>
            <person name="Cornejo O.E."/>
            <person name="Hulbert S.H."/>
            <person name="Chen X."/>
        </authorList>
    </citation>
    <scope>NUCLEOTIDE SEQUENCE [LARGE SCALE GENOMIC DNA]</scope>
    <source>
        <strain evidence="9">93TX-2</strain>
    </source>
</reference>
<gene>
    <name evidence="8" type="ORF">PSHT_08300</name>
</gene>
<keyword evidence="4" id="KW-0274">FAD</keyword>
<reference evidence="9" key="3">
    <citation type="journal article" date="2018" name="Mol. Plant Microbe Interact.">
        <title>Genome sequence resources for the wheat stripe rust pathogen (Puccinia striiformis f. sp. tritici) and the barley stripe rust pathogen (Puccinia striiformis f. sp. hordei).</title>
        <authorList>
            <person name="Xia C."/>
            <person name="Wang M."/>
            <person name="Yin C."/>
            <person name="Cornejo O.E."/>
            <person name="Hulbert S.H."/>
            <person name="Chen X."/>
        </authorList>
    </citation>
    <scope>NUCLEOTIDE SEQUENCE [LARGE SCALE GENOMIC DNA]</scope>
    <source>
        <strain evidence="9">93TX-2</strain>
    </source>
</reference>
<dbReference type="InterPro" id="IPR012951">
    <property type="entry name" value="BBE"/>
</dbReference>
<dbReference type="PANTHER" id="PTHR42973:SF39">
    <property type="entry name" value="FAD-BINDING PCMH-TYPE DOMAIN-CONTAINING PROTEIN"/>
    <property type="match status" value="1"/>
</dbReference>
<dbReference type="SUPFAM" id="SSF56176">
    <property type="entry name" value="FAD-binding/transporter-associated domain-like"/>
    <property type="match status" value="2"/>
</dbReference>
<dbReference type="InterPro" id="IPR006094">
    <property type="entry name" value="Oxid_FAD_bind_N"/>
</dbReference>
<feature type="domain" description="FAD-binding PCMH-type" evidence="7">
    <location>
        <begin position="76"/>
        <end position="248"/>
    </location>
</feature>
<keyword evidence="5" id="KW-0560">Oxidoreductase</keyword>
<dbReference type="VEuPathDB" id="FungiDB:PSTT_06102"/>
<dbReference type="OrthoDB" id="407275at2759"/>
<feature type="compositionally biased region" description="Polar residues" evidence="6">
    <location>
        <begin position="1031"/>
        <end position="1041"/>
    </location>
</feature>
<dbReference type="GO" id="GO:0071949">
    <property type="term" value="F:FAD binding"/>
    <property type="evidence" value="ECO:0007669"/>
    <property type="project" value="InterPro"/>
</dbReference>
<name>A0A2S4VQM3_9BASI</name>
<dbReference type="Proteomes" id="UP000238274">
    <property type="component" value="Unassembled WGS sequence"/>
</dbReference>
<evidence type="ECO:0000256" key="4">
    <source>
        <dbReference type="ARBA" id="ARBA00022827"/>
    </source>
</evidence>
<dbReference type="InterPro" id="IPR016169">
    <property type="entry name" value="FAD-bd_PCMH_sub2"/>
</dbReference>
<evidence type="ECO:0000313" key="8">
    <source>
        <dbReference type="EMBL" id="POW11835.1"/>
    </source>
</evidence>
<dbReference type="EMBL" id="PKSM01000108">
    <property type="protein sequence ID" value="POW11835.1"/>
    <property type="molecule type" value="Genomic_DNA"/>
</dbReference>
<keyword evidence="3" id="KW-0285">Flavoprotein</keyword>
<dbReference type="InterPro" id="IPR016166">
    <property type="entry name" value="FAD-bd_PCMH"/>
</dbReference>